<dbReference type="EMBL" id="SZPX01000003">
    <property type="protein sequence ID" value="TKI69990.1"/>
    <property type="molecule type" value="Genomic_DNA"/>
</dbReference>
<proteinExistence type="predicted"/>
<feature type="transmembrane region" description="Helical" evidence="1">
    <location>
        <begin position="150"/>
        <end position="168"/>
    </location>
</feature>
<evidence type="ECO:0000313" key="2">
    <source>
        <dbReference type="EMBL" id="TKI69990.1"/>
    </source>
</evidence>
<evidence type="ECO:0000313" key="3">
    <source>
        <dbReference type="Proteomes" id="UP000309561"/>
    </source>
</evidence>
<dbReference type="AlphaFoldDB" id="A0A4U2Z910"/>
<keyword evidence="3" id="KW-1185">Reference proteome</keyword>
<accession>A0A4U2Z910</accession>
<keyword evidence="1" id="KW-1133">Transmembrane helix</keyword>
<sequence>MIKLFLIFLLPLWLYASKILSYNIYDRTDRVDVMITFDTPYEGVIKQSSSDSNILIKLEDASIESAKVKKLSSKYIKSITITPMSGYTQISANVPPSIALQASKTSDSYGLRLRFSAAAQAPKSVKEPQKAEAPLLASLPTKKSDDIAQSYYIVITILIIGIIILFYIKKRVSTQPNTKKTSSWLFAENNNSNTKEATKVKQPSINNNDVSIRFQKSLNEQNSVVMLDFGEQSYLVLMGKSNILLDRFTHNRPTTQDDFESILQSRHQELDNFLNSGGDDSKEEYLQAYKEKAASVRYEV</sequence>
<dbReference type="Proteomes" id="UP000309561">
    <property type="component" value="Unassembled WGS sequence"/>
</dbReference>
<reference evidence="2 3" key="1">
    <citation type="submission" date="2019-04" db="EMBL/GenBank/DDBJ databases">
        <title>Sulfurimonas crateris sp. nov. a facultative anaerobic sulfur-oxidizing chemolithautotrophic bacterium isolated from a terrestrial mud vulcano.</title>
        <authorList>
            <person name="Ratnikova N.M."/>
            <person name="Slobodkin A.I."/>
            <person name="Merkel A.Y."/>
            <person name="Novikov A."/>
            <person name="Bonch-Osmolovskaya E.A."/>
            <person name="Slobodkina G.B."/>
        </authorList>
    </citation>
    <scope>NUCLEOTIDE SEQUENCE [LARGE SCALE GENOMIC DNA]</scope>
    <source>
        <strain evidence="2 3">SN118</strain>
    </source>
</reference>
<evidence type="ECO:0000256" key="1">
    <source>
        <dbReference type="SAM" id="Phobius"/>
    </source>
</evidence>
<dbReference type="OrthoDB" id="5338856at2"/>
<dbReference type="RefSeq" id="WP_137012948.1">
    <property type="nucleotide sequence ID" value="NZ_SZPX01000003.1"/>
</dbReference>
<organism evidence="2 3">
    <name type="scientific">Sulfurimonas crateris</name>
    <dbReference type="NCBI Taxonomy" id="2574727"/>
    <lineage>
        <taxon>Bacteria</taxon>
        <taxon>Pseudomonadati</taxon>
        <taxon>Campylobacterota</taxon>
        <taxon>Epsilonproteobacteria</taxon>
        <taxon>Campylobacterales</taxon>
        <taxon>Sulfurimonadaceae</taxon>
        <taxon>Sulfurimonas</taxon>
    </lineage>
</organism>
<gene>
    <name evidence="2" type="ORF">FCU45_05090</name>
</gene>
<keyword evidence="1" id="KW-0472">Membrane</keyword>
<comment type="caution">
    <text evidence="2">The sequence shown here is derived from an EMBL/GenBank/DDBJ whole genome shotgun (WGS) entry which is preliminary data.</text>
</comment>
<protein>
    <submittedName>
        <fullName evidence="2">Uncharacterized protein</fullName>
    </submittedName>
</protein>
<keyword evidence="1" id="KW-0812">Transmembrane</keyword>
<name>A0A4U2Z910_9BACT</name>